<comment type="caution">
    <text evidence="9">The sequence shown here is derived from an EMBL/GenBank/DDBJ whole genome shotgun (WGS) entry which is preliminary data.</text>
</comment>
<evidence type="ECO:0000259" key="8">
    <source>
        <dbReference type="PROSITE" id="PS50928"/>
    </source>
</evidence>
<feature type="transmembrane region" description="Helical" evidence="7">
    <location>
        <begin position="107"/>
        <end position="129"/>
    </location>
</feature>
<evidence type="ECO:0000256" key="6">
    <source>
        <dbReference type="ARBA" id="ARBA00023136"/>
    </source>
</evidence>
<dbReference type="InterPro" id="IPR035906">
    <property type="entry name" value="MetI-like_sf"/>
</dbReference>
<dbReference type="Proteomes" id="UP000051804">
    <property type="component" value="Unassembled WGS sequence"/>
</dbReference>
<dbReference type="SUPFAM" id="SSF161098">
    <property type="entry name" value="MetI-like"/>
    <property type="match status" value="1"/>
</dbReference>
<dbReference type="STRING" id="1291734.FD02_GL000460"/>
<feature type="domain" description="ABC transmembrane type-1" evidence="8">
    <location>
        <begin position="70"/>
        <end position="260"/>
    </location>
</feature>
<reference evidence="9 10" key="1">
    <citation type="journal article" date="2015" name="Genome Announc.">
        <title>Expanding the biotechnology potential of lactobacilli through comparative genomics of 213 strains and associated genera.</title>
        <authorList>
            <person name="Sun Z."/>
            <person name="Harris H.M."/>
            <person name="McCann A."/>
            <person name="Guo C."/>
            <person name="Argimon S."/>
            <person name="Zhang W."/>
            <person name="Yang X."/>
            <person name="Jeffery I.B."/>
            <person name="Cooney J.C."/>
            <person name="Kagawa T.F."/>
            <person name="Liu W."/>
            <person name="Song Y."/>
            <person name="Salvetti E."/>
            <person name="Wrobel A."/>
            <person name="Rasinkangas P."/>
            <person name="Parkhill J."/>
            <person name="Rea M.C."/>
            <person name="O'Sullivan O."/>
            <person name="Ritari J."/>
            <person name="Douillard F.P."/>
            <person name="Paul Ross R."/>
            <person name="Yang R."/>
            <person name="Briner A.E."/>
            <person name="Felis G.E."/>
            <person name="de Vos W.M."/>
            <person name="Barrangou R."/>
            <person name="Klaenhammer T.R."/>
            <person name="Caufield P.W."/>
            <person name="Cui Y."/>
            <person name="Zhang H."/>
            <person name="O'Toole P.W."/>
        </authorList>
    </citation>
    <scope>NUCLEOTIDE SEQUENCE [LARGE SCALE GENOMIC DNA]</scope>
    <source>
        <strain evidence="9 10">JCM 17158</strain>
    </source>
</reference>
<dbReference type="RefSeq" id="WP_056952010.1">
    <property type="nucleotide sequence ID" value="NZ_AZDJ01000032.1"/>
</dbReference>
<evidence type="ECO:0000256" key="4">
    <source>
        <dbReference type="ARBA" id="ARBA00022692"/>
    </source>
</evidence>
<dbReference type="GO" id="GO:0055085">
    <property type="term" value="P:transmembrane transport"/>
    <property type="evidence" value="ECO:0007669"/>
    <property type="project" value="InterPro"/>
</dbReference>
<comment type="subcellular location">
    <subcellularLocation>
        <location evidence="1 7">Cell membrane</location>
        <topology evidence="1 7">Multi-pass membrane protein</topology>
    </subcellularLocation>
</comment>
<dbReference type="PANTHER" id="PTHR43744:SF12">
    <property type="entry name" value="ABC TRANSPORTER PERMEASE PROTEIN MG189-RELATED"/>
    <property type="match status" value="1"/>
</dbReference>
<evidence type="ECO:0000256" key="7">
    <source>
        <dbReference type="RuleBase" id="RU363032"/>
    </source>
</evidence>
<feature type="transmembrane region" description="Helical" evidence="7">
    <location>
        <begin position="9"/>
        <end position="30"/>
    </location>
</feature>
<dbReference type="GO" id="GO:0005886">
    <property type="term" value="C:plasma membrane"/>
    <property type="evidence" value="ECO:0007669"/>
    <property type="project" value="UniProtKB-SubCell"/>
</dbReference>
<keyword evidence="4 7" id="KW-0812">Transmembrane</keyword>
<evidence type="ECO:0000256" key="1">
    <source>
        <dbReference type="ARBA" id="ARBA00004651"/>
    </source>
</evidence>
<proteinExistence type="inferred from homology"/>
<dbReference type="Pfam" id="PF00528">
    <property type="entry name" value="BPD_transp_1"/>
    <property type="match status" value="1"/>
</dbReference>
<feature type="transmembrane region" description="Helical" evidence="7">
    <location>
        <begin position="74"/>
        <end position="95"/>
    </location>
</feature>
<accession>A0A0R1JHC6</accession>
<sequence>MGDNKLFKLIVRVFIGFGVILSLFPFYWMFVMASKPNSEIYKTPPSLTLGNELFKNIHTVFTQTTFFHSVLNTLFIAITSTCLILFFDSLAGFAFGKLKFKGKAFLFTFLMGTMMIPGQLNIIPSFYLMDKIGWVGSYKALIIPGMANAFGIFWIRSYCTDAIPDSLLESAKLDGSSIFRTYRSIALPIMKPALAFLALYSFMGSWNDYMWPLIILNDEKKYTLMLALTQLKGLFTTNYPLVITGALLATLPLLLIFVLFSKQLIAGITDGAVKE</sequence>
<keyword evidence="2 7" id="KW-0813">Transport</keyword>
<comment type="similarity">
    <text evidence="7">Belongs to the binding-protein-dependent transport system permease family.</text>
</comment>
<gene>
    <name evidence="9" type="ORF">FD02_GL000460</name>
</gene>
<keyword evidence="5 7" id="KW-1133">Transmembrane helix</keyword>
<dbReference type="PANTHER" id="PTHR43744">
    <property type="entry name" value="ABC TRANSPORTER PERMEASE PROTEIN MG189-RELATED-RELATED"/>
    <property type="match status" value="1"/>
</dbReference>
<evidence type="ECO:0000256" key="5">
    <source>
        <dbReference type="ARBA" id="ARBA00022989"/>
    </source>
</evidence>
<feature type="transmembrane region" description="Helical" evidence="7">
    <location>
        <begin position="135"/>
        <end position="155"/>
    </location>
</feature>
<name>A0A0R1JHC6_9LACO</name>
<feature type="transmembrane region" description="Helical" evidence="7">
    <location>
        <begin position="239"/>
        <end position="260"/>
    </location>
</feature>
<keyword evidence="6 7" id="KW-0472">Membrane</keyword>
<dbReference type="CDD" id="cd06261">
    <property type="entry name" value="TM_PBP2"/>
    <property type="match status" value="1"/>
</dbReference>
<dbReference type="EMBL" id="AZDJ01000032">
    <property type="protein sequence ID" value="KRK70395.1"/>
    <property type="molecule type" value="Genomic_DNA"/>
</dbReference>
<keyword evidence="3" id="KW-1003">Cell membrane</keyword>
<evidence type="ECO:0000313" key="10">
    <source>
        <dbReference type="Proteomes" id="UP000051804"/>
    </source>
</evidence>
<organism evidence="9 10">
    <name type="scientific">Lacticaseibacillus nasuensis JCM 17158</name>
    <dbReference type="NCBI Taxonomy" id="1291734"/>
    <lineage>
        <taxon>Bacteria</taxon>
        <taxon>Bacillati</taxon>
        <taxon>Bacillota</taxon>
        <taxon>Bacilli</taxon>
        <taxon>Lactobacillales</taxon>
        <taxon>Lactobacillaceae</taxon>
        <taxon>Lacticaseibacillus</taxon>
    </lineage>
</organism>
<protein>
    <submittedName>
        <fullName evidence="9">L-arabinose transport system permease AraQ</fullName>
    </submittedName>
</protein>
<dbReference type="PROSITE" id="PS50928">
    <property type="entry name" value="ABC_TM1"/>
    <property type="match status" value="1"/>
</dbReference>
<evidence type="ECO:0000313" key="9">
    <source>
        <dbReference type="EMBL" id="KRK70395.1"/>
    </source>
</evidence>
<dbReference type="PATRIC" id="fig|1291734.4.peg.474"/>
<keyword evidence="10" id="KW-1185">Reference proteome</keyword>
<dbReference type="InterPro" id="IPR000515">
    <property type="entry name" value="MetI-like"/>
</dbReference>
<dbReference type="AlphaFoldDB" id="A0A0R1JHC6"/>
<dbReference type="OrthoDB" id="9771544at2"/>
<evidence type="ECO:0000256" key="2">
    <source>
        <dbReference type="ARBA" id="ARBA00022448"/>
    </source>
</evidence>
<dbReference type="Gene3D" id="1.10.3720.10">
    <property type="entry name" value="MetI-like"/>
    <property type="match status" value="1"/>
</dbReference>
<evidence type="ECO:0000256" key="3">
    <source>
        <dbReference type="ARBA" id="ARBA00022475"/>
    </source>
</evidence>